<protein>
    <recommendedName>
        <fullName evidence="1">YhcG N-terminal domain-containing protein</fullName>
    </recommendedName>
</protein>
<dbReference type="OrthoDB" id="9801263at2"/>
<sequence length="75" mass="8166">MSRTPATGLALVADLRQLIDVARQRAAVAVNAELTLLYWQVGNRINREVLQARLHQSVENARARIGAASGTEDKA</sequence>
<proteinExistence type="predicted"/>
<dbReference type="STRING" id="713585.THITH_07220"/>
<gene>
    <name evidence="2" type="ORF">THITH_07220</name>
</gene>
<accession>W0DNJ9</accession>
<organism evidence="2 3">
    <name type="scientific">Thioalkalivibrio paradoxus ARh 1</name>
    <dbReference type="NCBI Taxonomy" id="713585"/>
    <lineage>
        <taxon>Bacteria</taxon>
        <taxon>Pseudomonadati</taxon>
        <taxon>Pseudomonadota</taxon>
        <taxon>Gammaproteobacteria</taxon>
        <taxon>Chromatiales</taxon>
        <taxon>Ectothiorhodospiraceae</taxon>
        <taxon>Thioalkalivibrio</taxon>
    </lineage>
</organism>
<dbReference type="RefSeq" id="WP_006747801.1">
    <property type="nucleotide sequence ID" value="NZ_CP007029.1"/>
</dbReference>
<dbReference type="KEGG" id="tti:THITH_07220"/>
<keyword evidence="3" id="KW-1185">Reference proteome</keyword>
<evidence type="ECO:0000313" key="3">
    <source>
        <dbReference type="Proteomes" id="UP000005289"/>
    </source>
</evidence>
<name>W0DNJ9_9GAMM</name>
<dbReference type="AlphaFoldDB" id="W0DNJ9"/>
<dbReference type="EMBL" id="CP007029">
    <property type="protein sequence ID" value="AHF00037.1"/>
    <property type="molecule type" value="Genomic_DNA"/>
</dbReference>
<evidence type="ECO:0000259" key="1">
    <source>
        <dbReference type="Pfam" id="PF17761"/>
    </source>
</evidence>
<dbReference type="HOGENOM" id="CLU_2669955_0_0_6"/>
<dbReference type="InterPro" id="IPR041527">
    <property type="entry name" value="YhcG_N"/>
</dbReference>
<dbReference type="Proteomes" id="UP000005289">
    <property type="component" value="Chromosome"/>
</dbReference>
<feature type="domain" description="YhcG N-terminal" evidence="1">
    <location>
        <begin position="15"/>
        <end position="52"/>
    </location>
</feature>
<evidence type="ECO:0000313" key="2">
    <source>
        <dbReference type="EMBL" id="AHF00037.1"/>
    </source>
</evidence>
<reference evidence="2 3" key="1">
    <citation type="submission" date="2013-12" db="EMBL/GenBank/DDBJ databases">
        <authorList>
            <consortium name="DOE Joint Genome Institute"/>
            <person name="Muyzer G."/>
            <person name="Huntemann M."/>
            <person name="Han J."/>
            <person name="Chen A."/>
            <person name="Kyrpides N."/>
            <person name="Mavromatis K."/>
            <person name="Markowitz V."/>
            <person name="Palaniappan K."/>
            <person name="Ivanova N."/>
            <person name="Schaumberg A."/>
            <person name="Pati A."/>
            <person name="Liolios K."/>
            <person name="Nordberg H.P."/>
            <person name="Cantor M.N."/>
            <person name="Hua S.X."/>
            <person name="Woyke T."/>
        </authorList>
    </citation>
    <scope>NUCLEOTIDE SEQUENCE [LARGE SCALE GENOMIC DNA]</scope>
    <source>
        <strain evidence="2 3">ARh 1</strain>
    </source>
</reference>
<dbReference type="Pfam" id="PF17761">
    <property type="entry name" value="DUF1016_N"/>
    <property type="match status" value="1"/>
</dbReference>